<feature type="transmembrane region" description="Helical" evidence="6">
    <location>
        <begin position="208"/>
        <end position="226"/>
    </location>
</feature>
<comment type="subcellular location">
    <subcellularLocation>
        <location evidence="1">Membrane</location>
        <topology evidence="1">Multi-pass membrane protein</topology>
    </subcellularLocation>
</comment>
<feature type="transmembrane region" description="Helical" evidence="6">
    <location>
        <begin position="141"/>
        <end position="161"/>
    </location>
</feature>
<evidence type="ECO:0000256" key="1">
    <source>
        <dbReference type="ARBA" id="ARBA00004141"/>
    </source>
</evidence>
<keyword evidence="4 6" id="KW-1133">Transmembrane helix</keyword>
<protein>
    <submittedName>
        <fullName evidence="8">Uncharacterized protein</fullName>
    </submittedName>
</protein>
<evidence type="ECO:0000313" key="8">
    <source>
        <dbReference type="EMBL" id="KAI7752172.1"/>
    </source>
</evidence>
<accession>A0AAD5GR20</accession>
<proteinExistence type="inferred from homology"/>
<dbReference type="PANTHER" id="PTHR11266">
    <property type="entry name" value="PEROXISOMAL MEMBRANE PROTEIN 2, PXMP2 MPV17"/>
    <property type="match status" value="1"/>
</dbReference>
<dbReference type="Proteomes" id="UP001206925">
    <property type="component" value="Unassembled WGS sequence"/>
</dbReference>
<feature type="compositionally biased region" description="Gly residues" evidence="7">
    <location>
        <begin position="37"/>
        <end position="54"/>
    </location>
</feature>
<name>A0AAD5GR20_AMBAR</name>
<gene>
    <name evidence="8" type="ORF">M8C21_008337</name>
</gene>
<comment type="caution">
    <text evidence="8">The sequence shown here is derived from an EMBL/GenBank/DDBJ whole genome shotgun (WGS) entry which is preliminary data.</text>
</comment>
<evidence type="ECO:0000256" key="5">
    <source>
        <dbReference type="ARBA" id="ARBA00023136"/>
    </source>
</evidence>
<evidence type="ECO:0000313" key="9">
    <source>
        <dbReference type="Proteomes" id="UP001206925"/>
    </source>
</evidence>
<evidence type="ECO:0000256" key="7">
    <source>
        <dbReference type="SAM" id="MobiDB-lite"/>
    </source>
</evidence>
<dbReference type="EMBL" id="JAMZMK010005738">
    <property type="protein sequence ID" value="KAI7752172.1"/>
    <property type="molecule type" value="Genomic_DNA"/>
</dbReference>
<feature type="region of interest" description="Disordered" evidence="7">
    <location>
        <begin position="35"/>
        <end position="54"/>
    </location>
</feature>
<feature type="transmembrane region" description="Helical" evidence="6">
    <location>
        <begin position="108"/>
        <end position="129"/>
    </location>
</feature>
<feature type="non-terminal residue" evidence="8">
    <location>
        <position position="1"/>
    </location>
</feature>
<evidence type="ECO:0000256" key="3">
    <source>
        <dbReference type="ARBA" id="ARBA00022692"/>
    </source>
</evidence>
<keyword evidence="5 6" id="KW-0472">Membrane</keyword>
<dbReference type="GO" id="GO:0016020">
    <property type="term" value="C:membrane"/>
    <property type="evidence" value="ECO:0007669"/>
    <property type="project" value="UniProtKB-SubCell"/>
</dbReference>
<dbReference type="Pfam" id="PF04117">
    <property type="entry name" value="Mpv17_PMP22"/>
    <property type="match status" value="1"/>
</dbReference>
<keyword evidence="3 6" id="KW-0812">Transmembrane</keyword>
<evidence type="ECO:0000256" key="6">
    <source>
        <dbReference type="RuleBase" id="RU363053"/>
    </source>
</evidence>
<dbReference type="AlphaFoldDB" id="A0AAD5GR20"/>
<dbReference type="PANTHER" id="PTHR11266:SF80">
    <property type="entry name" value="PEROXISOMAL MEMBRANE PROTEIN 2"/>
    <property type="match status" value="1"/>
</dbReference>
<keyword evidence="9" id="KW-1185">Reference proteome</keyword>
<evidence type="ECO:0000256" key="4">
    <source>
        <dbReference type="ARBA" id="ARBA00022989"/>
    </source>
</evidence>
<sequence>ATASVTNNGLRPCLFQFNHRKIELGRKGFRVEATDSSGGGYGGSDSGGGGGGGGGDGAGGNKWSYLSLLEAHPVLTKAVTSALLTFVGDLICQVLIDKVPSLDLKRVSLFTFLGMALVGPTLHFWYLYLSKLVTMTGAPGAFLRLIIDQFIFAPAFIGVFLSTLVTLEGRPSQVLPKLQQEWVSSVVANWQLWIPFQFLNFLFVPQQFQVLAANFIALVWNVILSYKAHKV</sequence>
<organism evidence="8 9">
    <name type="scientific">Ambrosia artemisiifolia</name>
    <name type="common">Common ragweed</name>
    <dbReference type="NCBI Taxonomy" id="4212"/>
    <lineage>
        <taxon>Eukaryota</taxon>
        <taxon>Viridiplantae</taxon>
        <taxon>Streptophyta</taxon>
        <taxon>Embryophyta</taxon>
        <taxon>Tracheophyta</taxon>
        <taxon>Spermatophyta</taxon>
        <taxon>Magnoliopsida</taxon>
        <taxon>eudicotyledons</taxon>
        <taxon>Gunneridae</taxon>
        <taxon>Pentapetalae</taxon>
        <taxon>asterids</taxon>
        <taxon>campanulids</taxon>
        <taxon>Asterales</taxon>
        <taxon>Asteraceae</taxon>
        <taxon>Asteroideae</taxon>
        <taxon>Heliantheae alliance</taxon>
        <taxon>Heliantheae</taxon>
        <taxon>Ambrosia</taxon>
    </lineage>
</organism>
<dbReference type="GO" id="GO:0005737">
    <property type="term" value="C:cytoplasm"/>
    <property type="evidence" value="ECO:0007669"/>
    <property type="project" value="TreeGrafter"/>
</dbReference>
<reference evidence="8" key="1">
    <citation type="submission" date="2022-06" db="EMBL/GenBank/DDBJ databases">
        <title>Uncovering the hologenomic basis of an extraordinary plant invasion.</title>
        <authorList>
            <person name="Bieker V.C."/>
            <person name="Martin M.D."/>
            <person name="Gilbert T."/>
            <person name="Hodgins K."/>
            <person name="Battlay P."/>
            <person name="Petersen B."/>
            <person name="Wilson J."/>
        </authorList>
    </citation>
    <scope>NUCLEOTIDE SEQUENCE</scope>
    <source>
        <strain evidence="8">AA19_3_7</strain>
        <tissue evidence="8">Leaf</tissue>
    </source>
</reference>
<dbReference type="InterPro" id="IPR007248">
    <property type="entry name" value="Mpv17_PMP22"/>
</dbReference>
<comment type="similarity">
    <text evidence="2 6">Belongs to the peroxisomal membrane protein PXMP2/4 family.</text>
</comment>
<evidence type="ECO:0000256" key="2">
    <source>
        <dbReference type="ARBA" id="ARBA00006824"/>
    </source>
</evidence>